<keyword evidence="1" id="KW-0732">Signal</keyword>
<dbReference type="GO" id="GO:0004553">
    <property type="term" value="F:hydrolase activity, hydrolyzing O-glycosyl compounds"/>
    <property type="evidence" value="ECO:0007669"/>
    <property type="project" value="InterPro"/>
</dbReference>
<feature type="domain" description="GH16" evidence="2">
    <location>
        <begin position="16"/>
        <end position="236"/>
    </location>
</feature>
<accession>A0A423V924</accession>
<keyword evidence="4" id="KW-1185">Reference proteome</keyword>
<dbReference type="GO" id="GO:0016757">
    <property type="term" value="F:glycosyltransferase activity"/>
    <property type="evidence" value="ECO:0007669"/>
    <property type="project" value="TreeGrafter"/>
</dbReference>
<dbReference type="AlphaFoldDB" id="A0A423V924"/>
<dbReference type="GO" id="GO:0009277">
    <property type="term" value="C:fungal-type cell wall"/>
    <property type="evidence" value="ECO:0007669"/>
    <property type="project" value="TreeGrafter"/>
</dbReference>
<dbReference type="OrthoDB" id="4781at2759"/>
<dbReference type="PANTHER" id="PTHR10963:SF68">
    <property type="entry name" value="GLYCOSIDASE CRH1-RELATED"/>
    <property type="match status" value="1"/>
</dbReference>
<dbReference type="InterPro" id="IPR013320">
    <property type="entry name" value="ConA-like_dom_sf"/>
</dbReference>
<dbReference type="Pfam" id="PF00722">
    <property type="entry name" value="Glyco_hydro_16"/>
    <property type="match status" value="1"/>
</dbReference>
<dbReference type="InterPro" id="IPR000757">
    <property type="entry name" value="Beta-glucanase-like"/>
</dbReference>
<dbReference type="PROSITE" id="PS51762">
    <property type="entry name" value="GH16_2"/>
    <property type="match status" value="1"/>
</dbReference>
<name>A0A423V924_9PEZI</name>
<dbReference type="SUPFAM" id="SSF49899">
    <property type="entry name" value="Concanavalin A-like lectins/glucanases"/>
    <property type="match status" value="1"/>
</dbReference>
<gene>
    <name evidence="3" type="ORF">VMCG_10698</name>
</gene>
<dbReference type="EMBL" id="LKEA01000098">
    <property type="protein sequence ID" value="ROV87336.1"/>
    <property type="molecule type" value="Genomic_DNA"/>
</dbReference>
<evidence type="ECO:0000313" key="3">
    <source>
        <dbReference type="EMBL" id="ROV87336.1"/>
    </source>
</evidence>
<protein>
    <recommendedName>
        <fullName evidence="2">GH16 domain-containing protein</fullName>
    </recommendedName>
</protein>
<reference evidence="3 4" key="1">
    <citation type="submission" date="2015-09" db="EMBL/GenBank/DDBJ databases">
        <title>Host preference determinants of Valsa canker pathogens revealed by comparative genomics.</title>
        <authorList>
            <person name="Yin Z."/>
            <person name="Huang L."/>
        </authorList>
    </citation>
    <scope>NUCLEOTIDE SEQUENCE [LARGE SCALE GENOMIC DNA]</scope>
    <source>
        <strain evidence="3 4">03-1</strain>
    </source>
</reference>
<organism evidence="3 4">
    <name type="scientific">Cytospora schulzeri</name>
    <dbReference type="NCBI Taxonomy" id="448051"/>
    <lineage>
        <taxon>Eukaryota</taxon>
        <taxon>Fungi</taxon>
        <taxon>Dikarya</taxon>
        <taxon>Ascomycota</taxon>
        <taxon>Pezizomycotina</taxon>
        <taxon>Sordariomycetes</taxon>
        <taxon>Sordariomycetidae</taxon>
        <taxon>Diaporthales</taxon>
        <taxon>Cytosporaceae</taxon>
        <taxon>Cytospora</taxon>
    </lineage>
</organism>
<dbReference type="STRING" id="356882.A0A423V924"/>
<proteinExistence type="predicted"/>
<dbReference type="GO" id="GO:0005975">
    <property type="term" value="P:carbohydrate metabolic process"/>
    <property type="evidence" value="ECO:0007669"/>
    <property type="project" value="InterPro"/>
</dbReference>
<dbReference type="Proteomes" id="UP000283895">
    <property type="component" value="Unassembled WGS sequence"/>
</dbReference>
<evidence type="ECO:0000313" key="4">
    <source>
        <dbReference type="Proteomes" id="UP000283895"/>
    </source>
</evidence>
<dbReference type="InterPro" id="IPR050546">
    <property type="entry name" value="Glycosyl_Hydrlase_16"/>
</dbReference>
<dbReference type="GO" id="GO:0031505">
    <property type="term" value="P:fungal-type cell wall organization"/>
    <property type="evidence" value="ECO:0007669"/>
    <property type="project" value="TreeGrafter"/>
</dbReference>
<evidence type="ECO:0000256" key="1">
    <source>
        <dbReference type="SAM" id="SignalP"/>
    </source>
</evidence>
<feature type="signal peptide" evidence="1">
    <location>
        <begin position="1"/>
        <end position="20"/>
    </location>
</feature>
<sequence>MHIRKLVTATAAIAFSTANAQCNPTKGTCSPIPGLTSTLSTDFTKLSSSLTKDWVVASDEPFSTSSTNGAVLSMQKRGDAPYIWTSGYFQYGHVDVVLQTAPGVGVITAAVLYSDTLDEVDLEFSGNDYGASTPTFETNYFGKGVTGTYDRSTSVSPGFNTTTGFHTYTLDWTADSLTWSVDGTVVRTLLKANCDGNEHQYPQTPSQLHIGVWDGGDPSNEPGVIQWAGGQTNVNGFPYTAYVKSVNIVPASKCAYYNYTDTSGSGGSVKCLSALPSSSTTAARSSSVSTGSQTHSSATEASGITKAISIATSGNSDYIDKADINCEASFVFSNISFFIHEGDNIERKAYCIF</sequence>
<evidence type="ECO:0000259" key="2">
    <source>
        <dbReference type="PROSITE" id="PS51762"/>
    </source>
</evidence>
<dbReference type="Gene3D" id="2.60.120.200">
    <property type="match status" value="1"/>
</dbReference>
<feature type="chain" id="PRO_5019351859" description="GH16 domain-containing protein" evidence="1">
    <location>
        <begin position="21"/>
        <end position="353"/>
    </location>
</feature>
<dbReference type="PANTHER" id="PTHR10963">
    <property type="entry name" value="GLYCOSYL HYDROLASE-RELATED"/>
    <property type="match status" value="1"/>
</dbReference>
<comment type="caution">
    <text evidence="3">The sequence shown here is derived from an EMBL/GenBank/DDBJ whole genome shotgun (WGS) entry which is preliminary data.</text>
</comment>